<comment type="caution">
    <text evidence="3">The sequence shown here is derived from an EMBL/GenBank/DDBJ whole genome shotgun (WGS) entry which is preliminary data.</text>
</comment>
<dbReference type="PROSITE" id="PS50995">
    <property type="entry name" value="HTH_MARR_2"/>
    <property type="match status" value="1"/>
</dbReference>
<dbReference type="PANTHER" id="PTHR33164">
    <property type="entry name" value="TRANSCRIPTIONAL REGULATOR, MARR FAMILY"/>
    <property type="match status" value="1"/>
</dbReference>
<keyword evidence="4" id="KW-1185">Reference proteome</keyword>
<reference evidence="3 4" key="1">
    <citation type="submission" date="2018-05" db="EMBL/GenBank/DDBJ databases">
        <title>Pararhodobacter marina sp. nov., isolated from deep-sea water of the Indian Ocean.</title>
        <authorList>
            <person name="Lai Q.Sr."/>
            <person name="Liu X."/>
            <person name="Shao Z."/>
        </authorList>
    </citation>
    <scope>NUCLEOTIDE SEQUENCE [LARGE SCALE GENOMIC DNA]</scope>
    <source>
        <strain evidence="3 4">CIC4N-9</strain>
    </source>
</reference>
<feature type="region of interest" description="Disordered" evidence="1">
    <location>
        <begin position="1"/>
        <end position="21"/>
    </location>
</feature>
<name>A0A2U2CID5_9RHOB</name>
<feature type="compositionally biased region" description="Low complexity" evidence="1">
    <location>
        <begin position="7"/>
        <end position="18"/>
    </location>
</feature>
<evidence type="ECO:0000259" key="2">
    <source>
        <dbReference type="PROSITE" id="PS50995"/>
    </source>
</evidence>
<sequence length="178" mass="19397">MTGPANPAGVPSSSADDAGGAGPDAILRNNIGYDMKRAFNAIQADVNATLQPFGLRMLTYSVLAVIRDNNGLRQSRLAEILLIERPNLVLILDELEGLDLVTRTRAPDDRRAYELTVTLKGRRLCDRAFRAVAEHDNRMARGLGAEERAALHKALRLIESNGRSPDDSGNSGREIPRP</sequence>
<feature type="domain" description="HTH marR-type" evidence="2">
    <location>
        <begin position="28"/>
        <end position="160"/>
    </location>
</feature>
<dbReference type="PANTHER" id="PTHR33164:SF89">
    <property type="entry name" value="MARR FAMILY REGULATORY PROTEIN"/>
    <property type="match status" value="1"/>
</dbReference>
<evidence type="ECO:0000313" key="3">
    <source>
        <dbReference type="EMBL" id="PWE31622.1"/>
    </source>
</evidence>
<organism evidence="3 4">
    <name type="scientific">Pararhodobacter marinus</name>
    <dbReference type="NCBI Taxonomy" id="2184063"/>
    <lineage>
        <taxon>Bacteria</taxon>
        <taxon>Pseudomonadati</taxon>
        <taxon>Pseudomonadota</taxon>
        <taxon>Alphaproteobacteria</taxon>
        <taxon>Rhodobacterales</taxon>
        <taxon>Paracoccaceae</taxon>
        <taxon>Pararhodobacter</taxon>
    </lineage>
</organism>
<dbReference type="PRINTS" id="PR00598">
    <property type="entry name" value="HTHMARR"/>
</dbReference>
<dbReference type="OrthoDB" id="8077146at2"/>
<dbReference type="GO" id="GO:0003700">
    <property type="term" value="F:DNA-binding transcription factor activity"/>
    <property type="evidence" value="ECO:0007669"/>
    <property type="project" value="InterPro"/>
</dbReference>
<proteinExistence type="predicted"/>
<evidence type="ECO:0000256" key="1">
    <source>
        <dbReference type="SAM" id="MobiDB-lite"/>
    </source>
</evidence>
<dbReference type="EMBL" id="QEYD01000001">
    <property type="protein sequence ID" value="PWE31622.1"/>
    <property type="molecule type" value="Genomic_DNA"/>
</dbReference>
<evidence type="ECO:0000313" key="4">
    <source>
        <dbReference type="Proteomes" id="UP000244940"/>
    </source>
</evidence>
<dbReference type="InterPro" id="IPR036390">
    <property type="entry name" value="WH_DNA-bd_sf"/>
</dbReference>
<dbReference type="GeneID" id="94363454"/>
<gene>
    <name evidence="3" type="ORF">C4N9_00995</name>
</gene>
<protein>
    <submittedName>
        <fullName evidence="3">MarR family transcriptional regulator</fullName>
    </submittedName>
</protein>
<dbReference type="Pfam" id="PF01047">
    <property type="entry name" value="MarR"/>
    <property type="match status" value="1"/>
</dbReference>
<dbReference type="AlphaFoldDB" id="A0A2U2CID5"/>
<dbReference type="GO" id="GO:0006950">
    <property type="term" value="P:response to stress"/>
    <property type="evidence" value="ECO:0007669"/>
    <property type="project" value="TreeGrafter"/>
</dbReference>
<dbReference type="SMART" id="SM00347">
    <property type="entry name" value="HTH_MARR"/>
    <property type="match status" value="1"/>
</dbReference>
<dbReference type="RefSeq" id="WP_109531423.1">
    <property type="nucleotide sequence ID" value="NZ_CAXPUO010000052.1"/>
</dbReference>
<dbReference type="InterPro" id="IPR039422">
    <property type="entry name" value="MarR/SlyA-like"/>
</dbReference>
<dbReference type="InterPro" id="IPR036388">
    <property type="entry name" value="WH-like_DNA-bd_sf"/>
</dbReference>
<dbReference type="SUPFAM" id="SSF46785">
    <property type="entry name" value="Winged helix' DNA-binding domain"/>
    <property type="match status" value="1"/>
</dbReference>
<accession>A0A2U2CID5</accession>
<dbReference type="Gene3D" id="1.10.10.10">
    <property type="entry name" value="Winged helix-like DNA-binding domain superfamily/Winged helix DNA-binding domain"/>
    <property type="match status" value="1"/>
</dbReference>
<dbReference type="InterPro" id="IPR000835">
    <property type="entry name" value="HTH_MarR-typ"/>
</dbReference>
<dbReference type="Proteomes" id="UP000244940">
    <property type="component" value="Unassembled WGS sequence"/>
</dbReference>